<reference evidence="2" key="1">
    <citation type="submission" date="2022-11" db="UniProtKB">
        <authorList>
            <consortium name="WormBaseParasite"/>
        </authorList>
    </citation>
    <scope>IDENTIFICATION</scope>
</reference>
<dbReference type="WBParaSite" id="PgR072X_g011_t05">
    <property type="protein sequence ID" value="PgR072X_g011_t05"/>
    <property type="gene ID" value="PgR072X_g011"/>
</dbReference>
<evidence type="ECO:0000313" key="1">
    <source>
        <dbReference type="Proteomes" id="UP000887569"/>
    </source>
</evidence>
<dbReference type="PANTHER" id="PTHR38608">
    <property type="entry name" value="PROTEIN CBG07207"/>
    <property type="match status" value="1"/>
</dbReference>
<accession>A0A915C0C2</accession>
<keyword evidence="1" id="KW-1185">Reference proteome</keyword>
<sequence length="115" mass="13213">MLGMMNSPNDGVDFYSEPESGMPIFDKKVDKPKVSYMKDGRKLLNGELELTHSPEIMWNSLITRSVAQKIHSSNISCINEPTEGQGRCFLKHWQIYFFNANKQTQICMARRELAI</sequence>
<evidence type="ECO:0000313" key="2">
    <source>
        <dbReference type="WBParaSite" id="PgR072X_g011_t05"/>
    </source>
</evidence>
<dbReference type="Proteomes" id="UP000887569">
    <property type="component" value="Unplaced"/>
</dbReference>
<name>A0A915C0C2_PARUN</name>
<dbReference type="PANTHER" id="PTHR38608:SF3">
    <property type="entry name" value="TNP_DDE_DOM DOMAIN-CONTAINING PROTEIN"/>
    <property type="match status" value="1"/>
</dbReference>
<dbReference type="AlphaFoldDB" id="A0A915C0C2"/>
<proteinExistence type="predicted"/>
<organism evidence="1 2">
    <name type="scientific">Parascaris univalens</name>
    <name type="common">Nematode worm</name>
    <dbReference type="NCBI Taxonomy" id="6257"/>
    <lineage>
        <taxon>Eukaryota</taxon>
        <taxon>Metazoa</taxon>
        <taxon>Ecdysozoa</taxon>
        <taxon>Nematoda</taxon>
        <taxon>Chromadorea</taxon>
        <taxon>Rhabditida</taxon>
        <taxon>Spirurina</taxon>
        <taxon>Ascaridomorpha</taxon>
        <taxon>Ascaridoidea</taxon>
        <taxon>Ascarididae</taxon>
        <taxon>Parascaris</taxon>
    </lineage>
</organism>
<protein>
    <submittedName>
        <fullName evidence="2">Secreted protein</fullName>
    </submittedName>
</protein>